<evidence type="ECO:0000256" key="1">
    <source>
        <dbReference type="SAM" id="MobiDB-lite"/>
    </source>
</evidence>
<feature type="compositionally biased region" description="Acidic residues" evidence="1">
    <location>
        <begin position="129"/>
        <end position="155"/>
    </location>
</feature>
<evidence type="ECO:0000313" key="3">
    <source>
        <dbReference type="Proteomes" id="UP000275078"/>
    </source>
</evidence>
<sequence length="622" mass="68512">MPSVKNSSPTNRPSPAKASSPAKAMSPAKALGMHFLSERKRSRSLSNSGSSESTIRDDRPFMQGTEEHHYLDTSKIQRPEHRGPIQLHGTDTETSMFDSDESSDPDYDSDMASVDAVVGPPFDSSSDSSSDESSDSDFDSGSDSSDYDSETETPIDGESGAQDLPVMPYDTPQELMTTRLDTIIQQLHASGQMGEETTEDEEEEEDSDTDSSSSSECCAPSWNSNPTEERASPEKISDFETKPVEQAVVQEDTTEIEPVSTSLNDFHAFDIEPAPESSLHDFYVFPEETANYDSDSDSEEEEEEDLDTYFEVGCSDIILDSDANRYFSDSEGSYMLDSDSDGMSTDSEEESDDEDYSVGSDYREEESRYNRSRSIDNDLLDADDMSTYSGAYKEGYQQGYAEGFAARLSESSENEDAAIDKMVSEQKAVDEVVEKTGVEKVSEKTSIEEADVQKMVIAGATDGGEAIEEMAVQEMTVDEPVVQQMAAELIADSPPASANGLPFQESGAHPSSSINTLYSIHLSTVKLPLQDWLTDAERMILPFEAYIPEPIELCDIAEELASAGPRGRAEIERLFKEIQGANKKEGWETTWISYLRVRMGNANFFGTTVRLPQTISVVFGRR</sequence>
<feature type="compositionally biased region" description="Basic and acidic residues" evidence="1">
    <location>
        <begin position="361"/>
        <end position="376"/>
    </location>
</feature>
<proteinExistence type="predicted"/>
<dbReference type="AlphaFoldDB" id="A0A3N4ICD0"/>
<name>A0A3N4ICD0_ASCIM</name>
<feature type="compositionally biased region" description="Acidic residues" evidence="1">
    <location>
        <begin position="346"/>
        <end position="356"/>
    </location>
</feature>
<feature type="region of interest" description="Disordered" evidence="1">
    <location>
        <begin position="1"/>
        <end position="242"/>
    </location>
</feature>
<organism evidence="2 3">
    <name type="scientific">Ascobolus immersus RN42</name>
    <dbReference type="NCBI Taxonomy" id="1160509"/>
    <lineage>
        <taxon>Eukaryota</taxon>
        <taxon>Fungi</taxon>
        <taxon>Dikarya</taxon>
        <taxon>Ascomycota</taxon>
        <taxon>Pezizomycotina</taxon>
        <taxon>Pezizomycetes</taxon>
        <taxon>Pezizales</taxon>
        <taxon>Ascobolaceae</taxon>
        <taxon>Ascobolus</taxon>
    </lineage>
</organism>
<gene>
    <name evidence="2" type="ORF">BJ508DRAFT_304863</name>
</gene>
<feature type="region of interest" description="Disordered" evidence="1">
    <location>
        <begin position="328"/>
        <end position="376"/>
    </location>
</feature>
<protein>
    <submittedName>
        <fullName evidence="2">Uncharacterized protein</fullName>
    </submittedName>
</protein>
<reference evidence="2 3" key="1">
    <citation type="journal article" date="2018" name="Nat. Ecol. Evol.">
        <title>Pezizomycetes genomes reveal the molecular basis of ectomycorrhizal truffle lifestyle.</title>
        <authorList>
            <person name="Murat C."/>
            <person name="Payen T."/>
            <person name="Noel B."/>
            <person name="Kuo A."/>
            <person name="Morin E."/>
            <person name="Chen J."/>
            <person name="Kohler A."/>
            <person name="Krizsan K."/>
            <person name="Balestrini R."/>
            <person name="Da Silva C."/>
            <person name="Montanini B."/>
            <person name="Hainaut M."/>
            <person name="Levati E."/>
            <person name="Barry K.W."/>
            <person name="Belfiori B."/>
            <person name="Cichocki N."/>
            <person name="Clum A."/>
            <person name="Dockter R.B."/>
            <person name="Fauchery L."/>
            <person name="Guy J."/>
            <person name="Iotti M."/>
            <person name="Le Tacon F."/>
            <person name="Lindquist E.A."/>
            <person name="Lipzen A."/>
            <person name="Malagnac F."/>
            <person name="Mello A."/>
            <person name="Molinier V."/>
            <person name="Miyauchi S."/>
            <person name="Poulain J."/>
            <person name="Riccioni C."/>
            <person name="Rubini A."/>
            <person name="Sitrit Y."/>
            <person name="Splivallo R."/>
            <person name="Traeger S."/>
            <person name="Wang M."/>
            <person name="Zifcakova L."/>
            <person name="Wipf D."/>
            <person name="Zambonelli A."/>
            <person name="Paolocci F."/>
            <person name="Nowrousian M."/>
            <person name="Ottonello S."/>
            <person name="Baldrian P."/>
            <person name="Spatafora J.W."/>
            <person name="Henrissat B."/>
            <person name="Nagy L.G."/>
            <person name="Aury J.M."/>
            <person name="Wincker P."/>
            <person name="Grigoriev I.V."/>
            <person name="Bonfante P."/>
            <person name="Martin F.M."/>
        </authorList>
    </citation>
    <scope>NUCLEOTIDE SEQUENCE [LARGE SCALE GENOMIC DNA]</scope>
    <source>
        <strain evidence="2 3">RN42</strain>
    </source>
</reference>
<feature type="compositionally biased region" description="Low complexity" evidence="1">
    <location>
        <begin position="44"/>
        <end position="53"/>
    </location>
</feature>
<feature type="compositionally biased region" description="Acidic residues" evidence="1">
    <location>
        <begin position="196"/>
        <end position="209"/>
    </location>
</feature>
<evidence type="ECO:0000313" key="2">
    <source>
        <dbReference type="EMBL" id="RPA83126.1"/>
    </source>
</evidence>
<keyword evidence="3" id="KW-1185">Reference proteome</keyword>
<feature type="compositionally biased region" description="Polar residues" evidence="1">
    <location>
        <begin position="174"/>
        <end position="189"/>
    </location>
</feature>
<dbReference type="Proteomes" id="UP000275078">
    <property type="component" value="Unassembled WGS sequence"/>
</dbReference>
<dbReference type="EMBL" id="ML119666">
    <property type="protein sequence ID" value="RPA83126.1"/>
    <property type="molecule type" value="Genomic_DNA"/>
</dbReference>
<feature type="compositionally biased region" description="Low complexity" evidence="1">
    <location>
        <begin position="13"/>
        <end position="30"/>
    </location>
</feature>
<feature type="compositionally biased region" description="Polar residues" evidence="1">
    <location>
        <begin position="1"/>
        <end position="11"/>
    </location>
</feature>
<feature type="compositionally biased region" description="Basic and acidic residues" evidence="1">
    <location>
        <begin position="227"/>
        <end position="242"/>
    </location>
</feature>
<accession>A0A3N4ICD0</accession>
<feature type="compositionally biased region" description="Acidic residues" evidence="1">
    <location>
        <begin position="98"/>
        <end position="109"/>
    </location>
</feature>
<feature type="compositionally biased region" description="Basic and acidic residues" evidence="1">
    <location>
        <begin position="54"/>
        <end position="83"/>
    </location>
</feature>